<dbReference type="CDD" id="cd07814">
    <property type="entry name" value="SRPBCC_CalC_Aha1-like"/>
    <property type="match status" value="1"/>
</dbReference>
<reference evidence="3" key="1">
    <citation type="submission" date="2020-07" db="EMBL/GenBank/DDBJ databases">
        <title>Huge and variable diversity of episymbiotic CPR bacteria and DPANN archaea in groundwater ecosystems.</title>
        <authorList>
            <person name="He C.Y."/>
            <person name="Keren R."/>
            <person name="Whittaker M."/>
            <person name="Farag I.F."/>
            <person name="Doudna J."/>
            <person name="Cate J.H.D."/>
            <person name="Banfield J.F."/>
        </authorList>
    </citation>
    <scope>NUCLEOTIDE SEQUENCE</scope>
    <source>
        <strain evidence="3">NC_groundwater_763_Ag_S-0.2um_68_21</strain>
    </source>
</reference>
<name>A0A932MLC5_UNCTE</name>
<dbReference type="AlphaFoldDB" id="A0A932MLC5"/>
<feature type="domain" description="Activator of Hsp90 ATPase homologue 1/2-like C-terminal" evidence="2">
    <location>
        <begin position="18"/>
        <end position="148"/>
    </location>
</feature>
<dbReference type="EMBL" id="JACPUR010000014">
    <property type="protein sequence ID" value="MBI3127029.1"/>
    <property type="molecule type" value="Genomic_DNA"/>
</dbReference>
<dbReference type="Pfam" id="PF08327">
    <property type="entry name" value="AHSA1"/>
    <property type="match status" value="1"/>
</dbReference>
<dbReference type="Proteomes" id="UP000782312">
    <property type="component" value="Unassembled WGS sequence"/>
</dbReference>
<dbReference type="InterPro" id="IPR013538">
    <property type="entry name" value="ASHA1/2-like_C"/>
</dbReference>
<accession>A0A932MLC5</accession>
<evidence type="ECO:0000259" key="2">
    <source>
        <dbReference type="Pfam" id="PF08327"/>
    </source>
</evidence>
<dbReference type="SUPFAM" id="SSF55961">
    <property type="entry name" value="Bet v1-like"/>
    <property type="match status" value="1"/>
</dbReference>
<proteinExistence type="inferred from homology"/>
<organism evidence="3 4">
    <name type="scientific">Tectimicrobiota bacterium</name>
    <dbReference type="NCBI Taxonomy" id="2528274"/>
    <lineage>
        <taxon>Bacteria</taxon>
        <taxon>Pseudomonadati</taxon>
        <taxon>Nitrospinota/Tectimicrobiota group</taxon>
        <taxon>Candidatus Tectimicrobiota</taxon>
    </lineage>
</organism>
<evidence type="ECO:0000313" key="4">
    <source>
        <dbReference type="Proteomes" id="UP000782312"/>
    </source>
</evidence>
<gene>
    <name evidence="3" type="ORF">HYZ11_05450</name>
</gene>
<comment type="similarity">
    <text evidence="1">Belongs to the AHA1 family.</text>
</comment>
<protein>
    <submittedName>
        <fullName evidence="3">SRPBCC domain-containing protein</fullName>
    </submittedName>
</protein>
<sequence>MPASPAGIHLRLTRTFEAPREKVFRAWTDPEALKRWWGPADFDCIEAQSDPRPGGRYRITVREREKGEVYTVLGEYREVEPPARLVYTWRWGHWDAAAEESLVTVEFHARGASTELTLVHERFPDEGTRDQHSQGWASTLGCLAEYLGG</sequence>
<evidence type="ECO:0000256" key="1">
    <source>
        <dbReference type="ARBA" id="ARBA00006817"/>
    </source>
</evidence>
<comment type="caution">
    <text evidence="3">The sequence shown here is derived from an EMBL/GenBank/DDBJ whole genome shotgun (WGS) entry which is preliminary data.</text>
</comment>
<dbReference type="Gene3D" id="3.30.530.20">
    <property type="match status" value="1"/>
</dbReference>
<evidence type="ECO:0000313" key="3">
    <source>
        <dbReference type="EMBL" id="MBI3127029.1"/>
    </source>
</evidence>
<dbReference type="InterPro" id="IPR023393">
    <property type="entry name" value="START-like_dom_sf"/>
</dbReference>